<dbReference type="EMBL" id="BMAT01009181">
    <property type="protein sequence ID" value="GFS00469.1"/>
    <property type="molecule type" value="Genomic_DNA"/>
</dbReference>
<dbReference type="Proteomes" id="UP000762676">
    <property type="component" value="Unassembled WGS sequence"/>
</dbReference>
<keyword evidence="3" id="KW-1185">Reference proteome</keyword>
<evidence type="ECO:0000256" key="1">
    <source>
        <dbReference type="SAM" id="MobiDB-lite"/>
    </source>
</evidence>
<comment type="caution">
    <text evidence="2">The sequence shown here is derived from an EMBL/GenBank/DDBJ whole genome shotgun (WGS) entry which is preliminary data.</text>
</comment>
<reference evidence="2 3" key="1">
    <citation type="journal article" date="2021" name="Elife">
        <title>Chloroplast acquisition without the gene transfer in kleptoplastic sea slugs, Plakobranchus ocellatus.</title>
        <authorList>
            <person name="Maeda T."/>
            <person name="Takahashi S."/>
            <person name="Yoshida T."/>
            <person name="Shimamura S."/>
            <person name="Takaki Y."/>
            <person name="Nagai Y."/>
            <person name="Toyoda A."/>
            <person name="Suzuki Y."/>
            <person name="Arimoto A."/>
            <person name="Ishii H."/>
            <person name="Satoh N."/>
            <person name="Nishiyama T."/>
            <person name="Hasebe M."/>
            <person name="Maruyama T."/>
            <person name="Minagawa J."/>
            <person name="Obokata J."/>
            <person name="Shigenobu S."/>
        </authorList>
    </citation>
    <scope>NUCLEOTIDE SEQUENCE [LARGE SCALE GENOMIC DNA]</scope>
</reference>
<proteinExistence type="predicted"/>
<gene>
    <name evidence="2" type="ORF">ElyMa_004555800</name>
</gene>
<protein>
    <submittedName>
        <fullName evidence="2">Uncharacterized protein</fullName>
    </submittedName>
</protein>
<feature type="compositionally biased region" description="Acidic residues" evidence="1">
    <location>
        <begin position="33"/>
        <end position="68"/>
    </location>
</feature>
<dbReference type="AlphaFoldDB" id="A0AAV4HRC7"/>
<name>A0AAV4HRC7_9GAST</name>
<sequence>MNAATKKNSEIYIVMQTLINSDDYGNEGYGDRNDDEENVGGDDDEDNNFDDDGSGSDGGYNDDSDDAI</sequence>
<organism evidence="2 3">
    <name type="scientific">Elysia marginata</name>
    <dbReference type="NCBI Taxonomy" id="1093978"/>
    <lineage>
        <taxon>Eukaryota</taxon>
        <taxon>Metazoa</taxon>
        <taxon>Spiralia</taxon>
        <taxon>Lophotrochozoa</taxon>
        <taxon>Mollusca</taxon>
        <taxon>Gastropoda</taxon>
        <taxon>Heterobranchia</taxon>
        <taxon>Euthyneura</taxon>
        <taxon>Panpulmonata</taxon>
        <taxon>Sacoglossa</taxon>
        <taxon>Placobranchoidea</taxon>
        <taxon>Plakobranchidae</taxon>
        <taxon>Elysia</taxon>
    </lineage>
</organism>
<evidence type="ECO:0000313" key="2">
    <source>
        <dbReference type="EMBL" id="GFS00469.1"/>
    </source>
</evidence>
<feature type="region of interest" description="Disordered" evidence="1">
    <location>
        <begin position="19"/>
        <end position="68"/>
    </location>
</feature>
<accession>A0AAV4HRC7</accession>
<evidence type="ECO:0000313" key="3">
    <source>
        <dbReference type="Proteomes" id="UP000762676"/>
    </source>
</evidence>